<comment type="caution">
    <text evidence="2">The sequence shown here is derived from an EMBL/GenBank/DDBJ whole genome shotgun (WGS) entry which is preliminary data.</text>
</comment>
<keyword evidence="3" id="KW-1185">Reference proteome</keyword>
<dbReference type="EMBL" id="JBFMKM010000005">
    <property type="protein sequence ID" value="KAL1305784.1"/>
    <property type="molecule type" value="Genomic_DNA"/>
</dbReference>
<feature type="compositionally biased region" description="Polar residues" evidence="1">
    <location>
        <begin position="278"/>
        <end position="290"/>
    </location>
</feature>
<feature type="region of interest" description="Disordered" evidence="1">
    <location>
        <begin position="153"/>
        <end position="214"/>
    </location>
</feature>
<dbReference type="RefSeq" id="XP_069202057.1">
    <property type="nucleotide sequence ID" value="XM_069343503.1"/>
</dbReference>
<accession>A0ABR3PI41</accession>
<gene>
    <name evidence="2" type="ORF">AAFC00_003949</name>
</gene>
<protein>
    <submittedName>
        <fullName evidence="2">Uncharacterized protein</fullName>
    </submittedName>
</protein>
<feature type="compositionally biased region" description="Low complexity" evidence="1">
    <location>
        <begin position="322"/>
        <end position="338"/>
    </location>
</feature>
<feature type="region of interest" description="Disordered" evidence="1">
    <location>
        <begin position="1"/>
        <end position="42"/>
    </location>
</feature>
<feature type="compositionally biased region" description="Polar residues" evidence="1">
    <location>
        <begin position="188"/>
        <end position="198"/>
    </location>
</feature>
<evidence type="ECO:0000313" key="3">
    <source>
        <dbReference type="Proteomes" id="UP001562354"/>
    </source>
</evidence>
<feature type="compositionally biased region" description="Low complexity" evidence="1">
    <location>
        <begin position="301"/>
        <end position="313"/>
    </location>
</feature>
<dbReference type="GeneID" id="95977649"/>
<organism evidence="2 3">
    <name type="scientific">Neodothiora populina</name>
    <dbReference type="NCBI Taxonomy" id="2781224"/>
    <lineage>
        <taxon>Eukaryota</taxon>
        <taxon>Fungi</taxon>
        <taxon>Dikarya</taxon>
        <taxon>Ascomycota</taxon>
        <taxon>Pezizomycotina</taxon>
        <taxon>Dothideomycetes</taxon>
        <taxon>Dothideomycetidae</taxon>
        <taxon>Dothideales</taxon>
        <taxon>Dothioraceae</taxon>
        <taxon>Neodothiora</taxon>
    </lineage>
</organism>
<reference evidence="2 3" key="1">
    <citation type="submission" date="2024-07" db="EMBL/GenBank/DDBJ databases">
        <title>Draft sequence of the Neodothiora populina.</title>
        <authorList>
            <person name="Drown D.D."/>
            <person name="Schuette U.S."/>
            <person name="Buechlein A.B."/>
            <person name="Rusch D.R."/>
            <person name="Winton L.W."/>
            <person name="Adams G.A."/>
        </authorList>
    </citation>
    <scope>NUCLEOTIDE SEQUENCE [LARGE SCALE GENOMIC DNA]</scope>
    <source>
        <strain evidence="2 3">CPC 39397</strain>
    </source>
</reference>
<feature type="compositionally biased region" description="Low complexity" evidence="1">
    <location>
        <begin position="24"/>
        <end position="34"/>
    </location>
</feature>
<feature type="region of interest" description="Disordered" evidence="1">
    <location>
        <begin position="418"/>
        <end position="438"/>
    </location>
</feature>
<feature type="compositionally biased region" description="Basic and acidic residues" evidence="1">
    <location>
        <begin position="177"/>
        <end position="187"/>
    </location>
</feature>
<feature type="compositionally biased region" description="Polar residues" evidence="1">
    <location>
        <begin position="1"/>
        <end position="11"/>
    </location>
</feature>
<dbReference type="Proteomes" id="UP001562354">
    <property type="component" value="Unassembled WGS sequence"/>
</dbReference>
<evidence type="ECO:0000313" key="2">
    <source>
        <dbReference type="EMBL" id="KAL1305784.1"/>
    </source>
</evidence>
<evidence type="ECO:0000256" key="1">
    <source>
        <dbReference type="SAM" id="MobiDB-lite"/>
    </source>
</evidence>
<sequence length="438" mass="46687">MASYYENNASWSAPGRQPSWEQQAPPSRSSTASASRDESAAFSSQFEAIAALQSMFMSRPQAPARERKTDMAYAEIDRASDNLVKSGKFMGSHGLPGPGRRESMPHMMGRPYGAEYDPRTTGPARHHSVSEYDGMRTNSAAGLQGYYANQRFQQQAPPPPRANEAEQMMQAKRRMAAQRERELRNYHQEQQYNRNISGATKPDRSMSPNTGMSEDERRELIARQHRALYGNDSNLYSPDSAANAPAAQRRQSQDVRVGSTSSGGPVGPRGASPFDAFSAQQTAQPGTESVVQMPPRDLQKSPTSTSPSSNPTSFGLIDNAQSSARTSVSSRSGSPPVAQGVKQMSTAAGAVPIGTRPPQPAAVSGLNKQRATTPLPSPLSYGFNAGGENGKTERSASAASNITNADKPISGLGASWASNGSGWGASKNSLGVQASVWG</sequence>
<feature type="region of interest" description="Disordered" evidence="1">
    <location>
        <begin position="230"/>
        <end position="381"/>
    </location>
</feature>
<name>A0ABR3PI41_9PEZI</name>
<proteinExistence type="predicted"/>
<feature type="compositionally biased region" description="Low complexity" evidence="1">
    <location>
        <begin position="418"/>
        <end position="429"/>
    </location>
</feature>